<dbReference type="RefSeq" id="WP_073066799.1">
    <property type="nucleotide sequence ID" value="NZ_FQWT01000009.1"/>
</dbReference>
<dbReference type="eggNOG" id="ENOG5030HIR">
    <property type="taxonomic scope" value="Bacteria"/>
</dbReference>
<dbReference type="AlphaFoldDB" id="A0A1M5X341"/>
<keyword evidence="3" id="KW-1185">Reference proteome</keyword>
<dbReference type="Pfam" id="PF14028">
    <property type="entry name" value="Lant_dehydr_C"/>
    <property type="match status" value="1"/>
</dbReference>
<feature type="domain" description="Thiopeptide-type bacteriocin biosynthesis" evidence="1">
    <location>
        <begin position="12"/>
        <end position="273"/>
    </location>
</feature>
<dbReference type="EMBL" id="FQWT01000009">
    <property type="protein sequence ID" value="SHH94255.1"/>
    <property type="molecule type" value="Genomic_DNA"/>
</dbReference>
<sequence>MVTRKFSPGTEWLYLKIYTGIKTADGILEEAILPLVEDFQKNNYISQWFFIRYTDPKPHIRLRFRLKNIEYYGSVLDRINMTLLEYLNSGEISNVLIDTYSREIERYGENTIEDAEQLFCKNSEFTLLCLGYDDEEKIIISLYYIDEMLNRLKRAADEKLDWIKNYNHAFKTEFNADKKVNSQLDKKYREFKPKFIEFVQSEEFSEERNVVISNIEESHAVFQNILIHNKNGSLGMPLQHFFQSIFHMNINRLFVSNQRLFEMVIYDYLLRYYKTSVYQNNQ</sequence>
<evidence type="ECO:0000313" key="2">
    <source>
        <dbReference type="EMBL" id="SHH94255.1"/>
    </source>
</evidence>
<dbReference type="Proteomes" id="UP000184047">
    <property type="component" value="Unassembled WGS sequence"/>
</dbReference>
<accession>A0A1M5X341</accession>
<dbReference type="NCBIfam" id="TIGR03891">
    <property type="entry name" value="thiopep_ocin"/>
    <property type="match status" value="1"/>
</dbReference>
<organism evidence="2 3">
    <name type="scientific">Chryseobacterium oranimense</name>
    <dbReference type="NCBI Taxonomy" id="421058"/>
    <lineage>
        <taxon>Bacteria</taxon>
        <taxon>Pseudomonadati</taxon>
        <taxon>Bacteroidota</taxon>
        <taxon>Flavobacteriia</taxon>
        <taxon>Flavobacteriales</taxon>
        <taxon>Weeksellaceae</taxon>
        <taxon>Chryseobacterium group</taxon>
        <taxon>Chryseobacterium</taxon>
    </lineage>
</organism>
<evidence type="ECO:0000259" key="1">
    <source>
        <dbReference type="Pfam" id="PF14028"/>
    </source>
</evidence>
<reference evidence="3" key="1">
    <citation type="submission" date="2016-11" db="EMBL/GenBank/DDBJ databases">
        <authorList>
            <person name="Varghese N."/>
            <person name="Submissions S."/>
        </authorList>
    </citation>
    <scope>NUCLEOTIDE SEQUENCE [LARGE SCALE GENOMIC DNA]</scope>
    <source>
        <strain evidence="3">DSM 19055</strain>
    </source>
</reference>
<dbReference type="InterPro" id="IPR023809">
    <property type="entry name" value="Thiopep_bacteriocin_synth_dom"/>
</dbReference>
<dbReference type="OrthoDB" id="1273722at2"/>
<gene>
    <name evidence="2" type="ORF">SAMN05421866_4349</name>
</gene>
<dbReference type="STRING" id="421058.SAMN05421866_4349"/>
<name>A0A1M5X341_9FLAO</name>
<evidence type="ECO:0000313" key="3">
    <source>
        <dbReference type="Proteomes" id="UP000184047"/>
    </source>
</evidence>
<protein>
    <submittedName>
        <fullName evidence="2">Thiopeptide-type bacteriocin biosynthesis domain-containing protein</fullName>
    </submittedName>
</protein>
<proteinExistence type="predicted"/>